<keyword evidence="4" id="KW-1185">Reference proteome</keyword>
<proteinExistence type="inferred from homology"/>
<dbReference type="Proteomes" id="UP000050761">
    <property type="component" value="Unassembled WGS sequence"/>
</dbReference>
<sequence length="94" mass="11348">MSDRRMSSIFPECDQLKQNYDKCFTDFFQKFIASNYRHKYAVNPCDRLHQAYRECVEQRLATDRPFEIDVAEIQKEFLNTEGDKLRDMNLQNEL</sequence>
<name>A0A3P7ZWN6_HELPZ</name>
<dbReference type="InterPro" id="IPR007918">
    <property type="entry name" value="MDM35_apoptosis"/>
</dbReference>
<dbReference type="WBParaSite" id="HPBE_0001614401-mRNA-1">
    <property type="protein sequence ID" value="HPBE_0001614401-mRNA-1"/>
    <property type="gene ID" value="HPBE_0001614401"/>
</dbReference>
<evidence type="ECO:0000313" key="3">
    <source>
        <dbReference type="EMBL" id="VDP05072.1"/>
    </source>
</evidence>
<evidence type="ECO:0000313" key="5">
    <source>
        <dbReference type="WBParaSite" id="HPBE_0001614401-mRNA-1"/>
    </source>
</evidence>
<dbReference type="OrthoDB" id="337270at2759"/>
<organism evidence="3">
    <name type="scientific">Heligmosomoides polygyrus</name>
    <name type="common">Parasitic roundworm</name>
    <dbReference type="NCBI Taxonomy" id="6339"/>
    <lineage>
        <taxon>Eukaryota</taxon>
        <taxon>Metazoa</taxon>
        <taxon>Ecdysozoa</taxon>
        <taxon>Nematoda</taxon>
        <taxon>Chromadorea</taxon>
        <taxon>Rhabditida</taxon>
        <taxon>Rhabditina</taxon>
        <taxon>Rhabditomorpha</taxon>
        <taxon>Strongyloidea</taxon>
        <taxon>Heligmosomidae</taxon>
        <taxon>Heligmosomoides</taxon>
    </lineage>
</organism>
<evidence type="ECO:0000256" key="2">
    <source>
        <dbReference type="ARBA" id="ARBA00023157"/>
    </source>
</evidence>
<evidence type="ECO:0000256" key="1">
    <source>
        <dbReference type="ARBA" id="ARBA00006196"/>
    </source>
</evidence>
<evidence type="ECO:0000313" key="4">
    <source>
        <dbReference type="Proteomes" id="UP000050761"/>
    </source>
</evidence>
<reference evidence="5" key="2">
    <citation type="submission" date="2019-09" db="UniProtKB">
        <authorList>
            <consortium name="WormBaseParasite"/>
        </authorList>
    </citation>
    <scope>IDENTIFICATION</scope>
</reference>
<gene>
    <name evidence="3" type="ORF">HPBE_LOCUS16142</name>
</gene>
<reference evidence="3 4" key="1">
    <citation type="submission" date="2018-11" db="EMBL/GenBank/DDBJ databases">
        <authorList>
            <consortium name="Pathogen Informatics"/>
        </authorList>
    </citation>
    <scope>NUCLEOTIDE SEQUENCE [LARGE SCALE GENOMIC DNA]</scope>
</reference>
<comment type="similarity">
    <text evidence="1">Belongs to the TRIAP1/MDM35 family.</text>
</comment>
<dbReference type="EMBL" id="UZAH01029247">
    <property type="protein sequence ID" value="VDP05072.1"/>
    <property type="molecule type" value="Genomic_DNA"/>
</dbReference>
<accession>A0A3P7ZWN6</accession>
<dbReference type="PROSITE" id="PS51808">
    <property type="entry name" value="CHCH"/>
    <property type="match status" value="1"/>
</dbReference>
<dbReference type="AlphaFoldDB" id="A0A3P7ZWN6"/>
<keyword evidence="2" id="KW-1015">Disulfide bond</keyword>
<protein>
    <submittedName>
        <fullName evidence="5">CHCH domain-containing protein</fullName>
    </submittedName>
</protein>
<dbReference type="Pfam" id="PF05254">
    <property type="entry name" value="UPF0203"/>
    <property type="match status" value="1"/>
</dbReference>